<dbReference type="InterPro" id="IPR050409">
    <property type="entry name" value="E3_ubiq-protein_ligase"/>
</dbReference>
<evidence type="ECO:0000259" key="7">
    <source>
        <dbReference type="PROSITE" id="PS50237"/>
    </source>
</evidence>
<dbReference type="Pfam" id="PF00632">
    <property type="entry name" value="HECT"/>
    <property type="match status" value="1"/>
</dbReference>
<feature type="active site" description="Glycyl thioester intermediate" evidence="6">
    <location>
        <position position="159"/>
    </location>
</feature>
<evidence type="ECO:0000256" key="1">
    <source>
        <dbReference type="ARBA" id="ARBA00000885"/>
    </source>
</evidence>
<dbReference type="GO" id="GO:0006511">
    <property type="term" value="P:ubiquitin-dependent protein catabolic process"/>
    <property type="evidence" value="ECO:0007669"/>
    <property type="project" value="TreeGrafter"/>
</dbReference>
<dbReference type="AlphaFoldDB" id="F0XWH6"/>
<dbReference type="Gene3D" id="3.30.2160.10">
    <property type="entry name" value="Hect, E3 ligase catalytic domain"/>
    <property type="match status" value="1"/>
</dbReference>
<dbReference type="PANTHER" id="PTHR11254">
    <property type="entry name" value="HECT DOMAIN UBIQUITIN-PROTEIN LIGASE"/>
    <property type="match status" value="1"/>
</dbReference>
<evidence type="ECO:0000256" key="5">
    <source>
        <dbReference type="ARBA" id="ARBA00022786"/>
    </source>
</evidence>
<dbReference type="EC" id="2.3.2.26" evidence="3"/>
<dbReference type="GeneID" id="20222103"/>
<dbReference type="OMA" id="SENYLCG"/>
<evidence type="ECO:0000313" key="9">
    <source>
        <dbReference type="Proteomes" id="UP000002729"/>
    </source>
</evidence>
<keyword evidence="5 6" id="KW-0833">Ubl conjugation pathway</keyword>
<evidence type="ECO:0000256" key="3">
    <source>
        <dbReference type="ARBA" id="ARBA00012485"/>
    </source>
</evidence>
<name>F0XWH6_AURAN</name>
<dbReference type="PROSITE" id="PS50237">
    <property type="entry name" value="HECT"/>
    <property type="match status" value="1"/>
</dbReference>
<evidence type="ECO:0000313" key="8">
    <source>
        <dbReference type="EMBL" id="EGB12773.1"/>
    </source>
</evidence>
<evidence type="ECO:0000256" key="4">
    <source>
        <dbReference type="ARBA" id="ARBA00022679"/>
    </source>
</evidence>
<feature type="domain" description="HECT" evidence="7">
    <location>
        <begin position="1"/>
        <end position="169"/>
    </location>
</feature>
<dbReference type="eggNOG" id="KOG0940">
    <property type="taxonomic scope" value="Eukaryota"/>
</dbReference>
<comment type="pathway">
    <text evidence="2">Protein modification; protein ubiquitination.</text>
</comment>
<dbReference type="SMART" id="SM00119">
    <property type="entry name" value="HECTc"/>
    <property type="match status" value="1"/>
</dbReference>
<proteinExistence type="predicted"/>
<dbReference type="SUPFAM" id="SSF56204">
    <property type="entry name" value="Hect, E3 ligase catalytic domain"/>
    <property type="match status" value="1"/>
</dbReference>
<comment type="catalytic activity">
    <reaction evidence="1">
        <text>S-ubiquitinyl-[E2 ubiquitin-conjugating enzyme]-L-cysteine + [acceptor protein]-L-lysine = [E2 ubiquitin-conjugating enzyme]-L-cysteine + N(6)-ubiquitinyl-[acceptor protein]-L-lysine.</text>
        <dbReference type="EC" id="2.3.2.26"/>
    </reaction>
</comment>
<dbReference type="GO" id="GO:0016567">
    <property type="term" value="P:protein ubiquitination"/>
    <property type="evidence" value="ECO:0007669"/>
    <property type="project" value="TreeGrafter"/>
</dbReference>
<reference evidence="8 9" key="1">
    <citation type="journal article" date="2011" name="Proc. Natl. Acad. Sci. U.S.A.">
        <title>Niche of harmful alga Aureococcus anophagefferens revealed through ecogenomics.</title>
        <authorList>
            <person name="Gobler C.J."/>
            <person name="Berry D.L."/>
            <person name="Dyhrman S.T."/>
            <person name="Wilhelm S.W."/>
            <person name="Salamov A."/>
            <person name="Lobanov A.V."/>
            <person name="Zhang Y."/>
            <person name="Collier J.L."/>
            <person name="Wurch L.L."/>
            <person name="Kustka A.B."/>
            <person name="Dill B.D."/>
            <person name="Shah M."/>
            <person name="VerBerkmoes N.C."/>
            <person name="Kuo A."/>
            <person name="Terry A."/>
            <person name="Pangilinan J."/>
            <person name="Lindquist E.A."/>
            <person name="Lucas S."/>
            <person name="Paulsen I.T."/>
            <person name="Hattenrath-Lehmann T.K."/>
            <person name="Talmage S.C."/>
            <person name="Walker E.A."/>
            <person name="Koch F."/>
            <person name="Burson A.M."/>
            <person name="Marcoval M.A."/>
            <person name="Tang Y.Z."/>
            <person name="Lecleir G.R."/>
            <person name="Coyne K.J."/>
            <person name="Berg G.M."/>
            <person name="Bertrand E.M."/>
            <person name="Saito M.A."/>
            <person name="Gladyshev V.N."/>
            <person name="Grigoriev I.V."/>
        </authorList>
    </citation>
    <scope>NUCLEOTIDE SEQUENCE [LARGE SCALE GENOMIC DNA]</scope>
    <source>
        <strain evidence="9">CCMP 1984</strain>
    </source>
</reference>
<gene>
    <name evidence="8" type="ORF">AURANDRAFT_5052</name>
</gene>
<dbReference type="InterPro" id="IPR035983">
    <property type="entry name" value="Hect_E3_ubiquitin_ligase"/>
</dbReference>
<dbReference type="GO" id="GO:0061630">
    <property type="term" value="F:ubiquitin protein ligase activity"/>
    <property type="evidence" value="ECO:0007669"/>
    <property type="project" value="UniProtKB-EC"/>
</dbReference>
<evidence type="ECO:0000256" key="6">
    <source>
        <dbReference type="PROSITE-ProRule" id="PRU00104"/>
    </source>
</evidence>
<keyword evidence="4" id="KW-0808">Transferase</keyword>
<dbReference type="Proteomes" id="UP000002729">
    <property type="component" value="Unassembled WGS sequence"/>
</dbReference>
<protein>
    <recommendedName>
        <fullName evidence="3">HECT-type E3 ubiquitin transferase</fullName>
        <ecNumber evidence="3">2.3.2.26</ecNumber>
    </recommendedName>
</protein>
<accession>F0XWH6</accession>
<dbReference type="OrthoDB" id="199052at2759"/>
<dbReference type="KEGG" id="aaf:AURANDRAFT_5052"/>
<evidence type="ECO:0000256" key="2">
    <source>
        <dbReference type="ARBA" id="ARBA00004906"/>
    </source>
</evidence>
<feature type="non-terminal residue" evidence="8">
    <location>
        <position position="1"/>
    </location>
</feature>
<dbReference type="GO" id="GO:0005737">
    <property type="term" value="C:cytoplasm"/>
    <property type="evidence" value="ECO:0007669"/>
    <property type="project" value="TreeGrafter"/>
</dbReference>
<dbReference type="Gene3D" id="3.90.1750.10">
    <property type="entry name" value="Hect, E3 ligase catalytic domains"/>
    <property type="match status" value="1"/>
</dbReference>
<dbReference type="Gene3D" id="3.30.2410.10">
    <property type="entry name" value="Hect, E3 ligase catalytic domain"/>
    <property type="match status" value="1"/>
</dbReference>
<feature type="non-terminal residue" evidence="8">
    <location>
        <position position="169"/>
    </location>
</feature>
<sequence>ELVDGGGDVAVTKANLERFFELRLRECVFEAHREELTALLAGFHELVPPHVTLLLTARELELALCGTPSLDLSDWRRNTVYKGAFEAAKQDHPVCAAFWKVVDRWDDEQRARLLQWATGSSRLPVGGFRNLQQRDGVSRCFTLTSLPLATAAYPRSHTCFNRIDLPLYD</sequence>
<dbReference type="PANTHER" id="PTHR11254:SF440">
    <property type="entry name" value="E3 UBIQUITIN-PROTEIN LIGASE NEDD-4"/>
    <property type="match status" value="1"/>
</dbReference>
<organism evidence="9">
    <name type="scientific">Aureococcus anophagefferens</name>
    <name type="common">Harmful bloom alga</name>
    <dbReference type="NCBI Taxonomy" id="44056"/>
    <lineage>
        <taxon>Eukaryota</taxon>
        <taxon>Sar</taxon>
        <taxon>Stramenopiles</taxon>
        <taxon>Ochrophyta</taxon>
        <taxon>Pelagophyceae</taxon>
        <taxon>Pelagomonadales</taxon>
        <taxon>Pelagomonadaceae</taxon>
        <taxon>Aureococcus</taxon>
    </lineage>
</organism>
<dbReference type="RefSeq" id="XP_009032105.1">
    <property type="nucleotide sequence ID" value="XM_009033857.1"/>
</dbReference>
<keyword evidence="9" id="KW-1185">Reference proteome</keyword>
<dbReference type="InterPro" id="IPR000569">
    <property type="entry name" value="HECT_dom"/>
</dbReference>
<dbReference type="EMBL" id="GL833120">
    <property type="protein sequence ID" value="EGB12773.1"/>
    <property type="molecule type" value="Genomic_DNA"/>
</dbReference>
<dbReference type="InParanoid" id="F0XWH6"/>